<protein>
    <submittedName>
        <fullName evidence="1">Uncharacterized protein</fullName>
    </submittedName>
</protein>
<reference evidence="1" key="2">
    <citation type="submission" date="2015-07" db="EMBL/GenBank/DDBJ databases">
        <title>Plasmids, circular viruses and viroids from rat gut.</title>
        <authorList>
            <person name="Jorgensen T.J."/>
            <person name="Hansen M.A."/>
            <person name="Xu Z."/>
            <person name="Tabak M.A."/>
            <person name="Sorensen S.J."/>
            <person name="Hansen L.H."/>
        </authorList>
    </citation>
    <scope>NUCLEOTIDE SEQUENCE</scope>
    <source>
        <plasmid evidence="1">pRGRH0627</plasmid>
    </source>
</reference>
<organism evidence="1">
    <name type="scientific">uncultured prokaryote</name>
    <dbReference type="NCBI Taxonomy" id="198431"/>
    <lineage>
        <taxon>unclassified sequences</taxon>
        <taxon>environmental samples</taxon>
    </lineage>
</organism>
<reference evidence="1" key="1">
    <citation type="submission" date="2015-06" db="EMBL/GenBank/DDBJ databases">
        <authorList>
            <person name="Joergensen T."/>
        </authorList>
    </citation>
    <scope>NUCLEOTIDE SEQUENCE</scope>
    <source>
        <plasmid evidence="1">pRGRH0627</plasmid>
    </source>
</reference>
<proteinExistence type="predicted"/>
<keyword evidence="1" id="KW-0614">Plasmid</keyword>
<sequence>MFKFSYIECSIGLFIYFGGVMNNNCVVVLTARGKTRILKEGGSQSWRLNAHNAGKCDYLVCVQNRKQSWGEPEADHHTAFLVGKISSISQSQEEDADGRWIINISEYADISIPNMWDGNRNPVSYSSLEEMNIDLNELKFTKLNEDNSSKTLDKISIPEAKRLLANYFDVPQENISITINM</sequence>
<geneLocation type="plasmid" evidence="1">
    <name>pRGRH0627</name>
</geneLocation>
<dbReference type="AlphaFoldDB" id="A0A0H5QHT6"/>
<evidence type="ECO:0000313" key="1">
    <source>
        <dbReference type="EMBL" id="CRY95447.1"/>
    </source>
</evidence>
<dbReference type="EMBL" id="LN853254">
    <property type="protein sequence ID" value="CRY95447.1"/>
    <property type="molecule type" value="Genomic_DNA"/>
</dbReference>
<name>A0A0H5QHT6_9ZZZZ</name>
<accession>A0A0H5QHT6</accession>